<dbReference type="CDD" id="cd05254">
    <property type="entry name" value="dTDP_HR_like_SDR_e"/>
    <property type="match status" value="1"/>
</dbReference>
<comment type="similarity">
    <text evidence="2 6">Belongs to the dTDP-4-dehydrorhamnose reductase family.</text>
</comment>
<comment type="cofactor">
    <cofactor evidence="6">
        <name>Mg(2+)</name>
        <dbReference type="ChEBI" id="CHEBI:18420"/>
    </cofactor>
    <text evidence="6">Binds 1 Mg(2+) ion per monomer.</text>
</comment>
<evidence type="ECO:0000313" key="10">
    <source>
        <dbReference type="Proteomes" id="UP000273778"/>
    </source>
</evidence>
<dbReference type="Gene3D" id="3.40.50.720">
    <property type="entry name" value="NAD(P)-binding Rossmann-like Domain"/>
    <property type="match status" value="1"/>
</dbReference>
<dbReference type="InterPro" id="IPR029903">
    <property type="entry name" value="RmlD-like-bd"/>
</dbReference>
<dbReference type="EMBL" id="RKKB01000018">
    <property type="protein sequence ID" value="RPA23334.1"/>
    <property type="molecule type" value="Genomic_DNA"/>
</dbReference>
<dbReference type="PANTHER" id="PTHR10491:SF4">
    <property type="entry name" value="METHIONINE ADENOSYLTRANSFERASE 2 SUBUNIT BETA"/>
    <property type="match status" value="1"/>
</dbReference>
<protein>
    <recommendedName>
        <fullName evidence="4 6">dTDP-4-dehydrorhamnose reductase</fullName>
        <ecNumber evidence="3 6">1.1.1.133</ecNumber>
    </recommendedName>
</protein>
<evidence type="ECO:0000259" key="7">
    <source>
        <dbReference type="Pfam" id="PF04321"/>
    </source>
</evidence>
<dbReference type="Proteomes" id="UP000278855">
    <property type="component" value="Unassembled WGS sequence"/>
</dbReference>
<dbReference type="Proteomes" id="UP000273778">
    <property type="component" value="Chromosome"/>
</dbReference>
<accession>A0A3N4E0U3</accession>
<dbReference type="PANTHER" id="PTHR10491">
    <property type="entry name" value="DTDP-4-DEHYDRORHAMNOSE REDUCTASE"/>
    <property type="match status" value="1"/>
</dbReference>
<dbReference type="NCBIfam" id="TIGR01214">
    <property type="entry name" value="rmlD"/>
    <property type="match status" value="1"/>
</dbReference>
<evidence type="ECO:0000313" key="8">
    <source>
        <dbReference type="EMBL" id="AZG35537.1"/>
    </source>
</evidence>
<evidence type="ECO:0000256" key="2">
    <source>
        <dbReference type="ARBA" id="ARBA00010944"/>
    </source>
</evidence>
<evidence type="ECO:0000256" key="6">
    <source>
        <dbReference type="RuleBase" id="RU364082"/>
    </source>
</evidence>
<reference evidence="8 10" key="1">
    <citation type="submission" date="2018-11" db="EMBL/GenBank/DDBJ databases">
        <title>Shewanella sp. M2.</title>
        <authorList>
            <person name="Hwang Y.J."/>
            <person name="Hwang C.Y."/>
        </authorList>
    </citation>
    <scope>NUCLEOTIDE SEQUENCE [LARGE SCALE GENOMIC DNA]</scope>
    <source>
        <strain evidence="8 10">M2</strain>
    </source>
</reference>
<feature type="domain" description="RmlD-like substrate binding" evidence="7">
    <location>
        <begin position="8"/>
        <end position="302"/>
    </location>
</feature>
<sequence>MVFGSRSMKILTFGQTGQLARALKRTQPNTVELIQLSHQQVDITQPQRIDEALAYYRPNIIINCAAYTNVEKAEINPESAIKTNALAVEYIAKAASAYGIKLIQLSTDYVFDGGSSTPYLVTQKPAAINTYGQSKLLAEATLLSYQSDLFCIVRTSWLYHHTGNNFLTTMLKLMSQTHNQAAIGSSKENPINIVNDQTGSPTMVDDLTRFLWKLCLQKQWSAIYHWSDAGICTWYEFAQAIKTQAIGLGLLRQPIYLQPITSEQYASIVNRPVFSALDSGLSHTIATQNPWQQQLSLCLNELKHSKECLFVAKN</sequence>
<dbReference type="Pfam" id="PF04321">
    <property type="entry name" value="RmlD_sub_bind"/>
    <property type="match status" value="1"/>
</dbReference>
<dbReference type="OrthoDB" id="9803892at2"/>
<comment type="catalytic activity">
    <reaction evidence="5 6">
        <text>dTDP-beta-L-rhamnose + NADP(+) = dTDP-4-dehydro-beta-L-rhamnose + NADPH + H(+)</text>
        <dbReference type="Rhea" id="RHEA:21796"/>
        <dbReference type="ChEBI" id="CHEBI:15378"/>
        <dbReference type="ChEBI" id="CHEBI:57510"/>
        <dbReference type="ChEBI" id="CHEBI:57783"/>
        <dbReference type="ChEBI" id="CHEBI:58349"/>
        <dbReference type="ChEBI" id="CHEBI:62830"/>
        <dbReference type="EC" id="1.1.1.133"/>
    </reaction>
</comment>
<reference evidence="9" key="3">
    <citation type="submission" date="2018-11" db="EMBL/GenBank/DDBJ databases">
        <authorList>
            <person name="Hwang Y.J."/>
            <person name="Hwang C.Y."/>
        </authorList>
    </citation>
    <scope>NUCLEOTIDE SEQUENCE</scope>
    <source>
        <strain evidence="9">R106</strain>
    </source>
</reference>
<name>A0A3N4E0U3_9GAMM</name>
<organism evidence="9 11">
    <name type="scientific">Shewanella psychromarinicola</name>
    <dbReference type="NCBI Taxonomy" id="2487742"/>
    <lineage>
        <taxon>Bacteria</taxon>
        <taxon>Pseudomonadati</taxon>
        <taxon>Pseudomonadota</taxon>
        <taxon>Gammaproteobacteria</taxon>
        <taxon>Alteromonadales</taxon>
        <taxon>Shewanellaceae</taxon>
        <taxon>Shewanella</taxon>
    </lineage>
</organism>
<keyword evidence="6 9" id="KW-0560">Oxidoreductase</keyword>
<dbReference type="UniPathway" id="UPA00281"/>
<dbReference type="SUPFAM" id="SSF51735">
    <property type="entry name" value="NAD(P)-binding Rossmann-fold domains"/>
    <property type="match status" value="1"/>
</dbReference>
<dbReference type="GO" id="GO:0005829">
    <property type="term" value="C:cytosol"/>
    <property type="evidence" value="ECO:0007669"/>
    <property type="project" value="TreeGrafter"/>
</dbReference>
<evidence type="ECO:0000256" key="3">
    <source>
        <dbReference type="ARBA" id="ARBA00012929"/>
    </source>
</evidence>
<dbReference type="AlphaFoldDB" id="A0A3N4E0U3"/>
<evidence type="ECO:0000313" key="11">
    <source>
        <dbReference type="Proteomes" id="UP000278855"/>
    </source>
</evidence>
<dbReference type="GO" id="GO:0019305">
    <property type="term" value="P:dTDP-rhamnose biosynthetic process"/>
    <property type="evidence" value="ECO:0007669"/>
    <property type="project" value="UniProtKB-UniPathway"/>
</dbReference>
<dbReference type="InterPro" id="IPR005913">
    <property type="entry name" value="dTDP_dehydrorham_reduct"/>
</dbReference>
<dbReference type="GO" id="GO:0008831">
    <property type="term" value="F:dTDP-4-dehydrorhamnose reductase activity"/>
    <property type="evidence" value="ECO:0007669"/>
    <property type="project" value="UniProtKB-EC"/>
</dbReference>
<evidence type="ECO:0000256" key="1">
    <source>
        <dbReference type="ARBA" id="ARBA00004781"/>
    </source>
</evidence>
<evidence type="ECO:0000256" key="4">
    <source>
        <dbReference type="ARBA" id="ARBA00017099"/>
    </source>
</evidence>
<reference evidence="11" key="2">
    <citation type="submission" date="2018-11" db="EMBL/GenBank/DDBJ databases">
        <title>Shewanella sp. R106.</title>
        <authorList>
            <person name="Hwang Y.J."/>
            <person name="Hwang C.Y."/>
        </authorList>
    </citation>
    <scope>NUCLEOTIDE SEQUENCE [LARGE SCALE GENOMIC DNA]</scope>
    <source>
        <strain evidence="11">R106</strain>
    </source>
</reference>
<dbReference type="EMBL" id="CP034073">
    <property type="protein sequence ID" value="AZG35537.1"/>
    <property type="molecule type" value="Genomic_DNA"/>
</dbReference>
<comment type="pathway">
    <text evidence="1 6">Carbohydrate biosynthesis; dTDP-L-rhamnose biosynthesis.</text>
</comment>
<keyword evidence="6" id="KW-0521">NADP</keyword>
<gene>
    <name evidence="9" type="primary">rfbD</name>
    <name evidence="9" type="ORF">EGC77_19090</name>
    <name evidence="8" type="ORF">EGC80_11885</name>
</gene>
<dbReference type="GO" id="GO:0009243">
    <property type="term" value="P:O antigen biosynthetic process"/>
    <property type="evidence" value="ECO:0007669"/>
    <property type="project" value="UniProtKB-UniPathway"/>
</dbReference>
<keyword evidence="10" id="KW-1185">Reference proteome</keyword>
<evidence type="ECO:0000256" key="5">
    <source>
        <dbReference type="ARBA" id="ARBA00048200"/>
    </source>
</evidence>
<evidence type="ECO:0000313" key="9">
    <source>
        <dbReference type="EMBL" id="RPA23334.1"/>
    </source>
</evidence>
<dbReference type="KEGG" id="spsr:EGC80_11885"/>
<proteinExistence type="inferred from homology"/>
<comment type="function">
    <text evidence="6">Catalyzes the reduction of dTDP-6-deoxy-L-lyxo-4-hexulose to yield dTDP-L-rhamnose.</text>
</comment>
<dbReference type="InterPro" id="IPR036291">
    <property type="entry name" value="NAD(P)-bd_dom_sf"/>
</dbReference>
<dbReference type="EC" id="1.1.1.133" evidence="3 6"/>
<dbReference type="UniPathway" id="UPA00124"/>
<dbReference type="Gene3D" id="3.90.25.10">
    <property type="entry name" value="UDP-galactose 4-epimerase, domain 1"/>
    <property type="match status" value="1"/>
</dbReference>